<evidence type="ECO:0000313" key="7">
    <source>
        <dbReference type="Proteomes" id="UP001285636"/>
    </source>
</evidence>
<dbReference type="PANTHER" id="PTHR22550">
    <property type="entry name" value="SPORE GERMINATION PROTEIN"/>
    <property type="match status" value="1"/>
</dbReference>
<dbReference type="GO" id="GO:0005886">
    <property type="term" value="C:plasma membrane"/>
    <property type="evidence" value="ECO:0007669"/>
    <property type="project" value="UniProtKB-SubCell"/>
</dbReference>
<protein>
    <submittedName>
        <fullName evidence="6">Spore germination protein</fullName>
    </submittedName>
</protein>
<dbReference type="AlphaFoldDB" id="A0AAJ2NJV6"/>
<dbReference type="GO" id="GO:0009847">
    <property type="term" value="P:spore germination"/>
    <property type="evidence" value="ECO:0007669"/>
    <property type="project" value="UniProtKB-UniRule"/>
</dbReference>
<comment type="subcellular location">
    <subcellularLocation>
        <location evidence="4">Cell membrane</location>
    </subcellularLocation>
    <subcellularLocation>
        <location evidence="1">Membrane</location>
        <topology evidence="1">Multi-pass membrane protein</topology>
    </subcellularLocation>
</comment>
<name>A0AAJ2NJV6_ALKPS</name>
<gene>
    <name evidence="6" type="ORF">RYX45_01115</name>
</gene>
<evidence type="ECO:0000256" key="5">
    <source>
        <dbReference type="SAM" id="Phobius"/>
    </source>
</evidence>
<reference evidence="6" key="1">
    <citation type="submission" date="2023-10" db="EMBL/GenBank/DDBJ databases">
        <title>Screening of Alkalihalophilus pseudofirmusBZ-TG-HK211 and Its Alleviation of Salt Stress on Rapeseed Growth.</title>
        <authorList>
            <person name="Zhao B."/>
            <person name="Guo T."/>
        </authorList>
    </citation>
    <scope>NUCLEOTIDE SEQUENCE</scope>
    <source>
        <strain evidence="6">BZ-TG-HK211</strain>
    </source>
</reference>
<dbReference type="Proteomes" id="UP001285636">
    <property type="component" value="Unassembled WGS sequence"/>
</dbReference>
<feature type="transmembrane region" description="Helical" evidence="5">
    <location>
        <begin position="379"/>
        <end position="398"/>
    </location>
</feature>
<keyword evidence="5" id="KW-0812">Transmembrane</keyword>
<evidence type="ECO:0000256" key="4">
    <source>
        <dbReference type="PIRNR" id="PIRNR005690"/>
    </source>
</evidence>
<feature type="transmembrane region" description="Helical" evidence="5">
    <location>
        <begin position="290"/>
        <end position="311"/>
    </location>
</feature>
<sequence>MKRKIERYPESITADEKLKSKTLTIPELKELLARFEDLECKEEPNAVLSFYCEGMIDHAQYNDHYMAVISNLSDHHDEKAYLQGLPPSFEVNNFDLLIEKLFSGYLIVFKEGNPHFQAIDIGKIPQRTPQESTTEVSIKGPKDSFTEELHTNIALIRKRLKSPRLYSETFTLGSETETKVALLYLEHKANKEVIKEVRKRLEGLETEGIVSSGQLEQWLSDRSFSLFPLFDYITRPDFVVECMLRGRFIIIVNGSPTVLIGPINLFELIKSPEDVHYPFYLIAFQRIIRVVALTIAIFLPGFWIAIASVNIDQLPFPLLATVVIAREGLPFPYALEGIFILGLFELLKEAGVRMPKALGQTISIVGGLIIGDAAIRAGLASPALIVVIALSAVATYTLVNQSLTGTVSVLRIYCLVVSAFLGVYGFFITVFSVLIYLCHLQSFKLSYLEPVSSLSLKEIPAALLLNPFKRRDFTAPMLKRRKS</sequence>
<keyword evidence="3 4" id="KW-0472">Membrane</keyword>
<dbReference type="PIRSF" id="PIRSF005690">
    <property type="entry name" value="GerBA"/>
    <property type="match status" value="1"/>
</dbReference>
<evidence type="ECO:0000256" key="3">
    <source>
        <dbReference type="ARBA" id="ARBA00023136"/>
    </source>
</evidence>
<feature type="transmembrane region" description="Helical" evidence="5">
    <location>
        <begin position="331"/>
        <end position="347"/>
    </location>
</feature>
<dbReference type="EMBL" id="JAWJAY010000001">
    <property type="protein sequence ID" value="MDV2883762.1"/>
    <property type="molecule type" value="Genomic_DNA"/>
</dbReference>
<organism evidence="6 7">
    <name type="scientific">Alkalihalophilus pseudofirmus</name>
    <name type="common">Bacillus pseudofirmus</name>
    <dbReference type="NCBI Taxonomy" id="79885"/>
    <lineage>
        <taxon>Bacteria</taxon>
        <taxon>Bacillati</taxon>
        <taxon>Bacillota</taxon>
        <taxon>Bacilli</taxon>
        <taxon>Bacillales</taxon>
        <taxon>Bacillaceae</taxon>
        <taxon>Alkalihalophilus</taxon>
    </lineage>
</organism>
<dbReference type="Pfam" id="PF03323">
    <property type="entry name" value="GerA"/>
    <property type="match status" value="1"/>
</dbReference>
<dbReference type="InterPro" id="IPR004995">
    <property type="entry name" value="Spore_Ger"/>
</dbReference>
<evidence type="ECO:0000256" key="1">
    <source>
        <dbReference type="ARBA" id="ARBA00004141"/>
    </source>
</evidence>
<dbReference type="InterPro" id="IPR050768">
    <property type="entry name" value="UPF0353/GerABKA_families"/>
</dbReference>
<proteinExistence type="inferred from homology"/>
<evidence type="ECO:0000256" key="2">
    <source>
        <dbReference type="ARBA" id="ARBA00005278"/>
    </source>
</evidence>
<evidence type="ECO:0000313" key="6">
    <source>
        <dbReference type="EMBL" id="MDV2883762.1"/>
    </source>
</evidence>
<dbReference type="RefSeq" id="WP_289236044.1">
    <property type="nucleotide sequence ID" value="NZ_CP117835.1"/>
</dbReference>
<dbReference type="PANTHER" id="PTHR22550:SF5">
    <property type="entry name" value="LEUCINE ZIPPER PROTEIN 4"/>
    <property type="match status" value="1"/>
</dbReference>
<feature type="transmembrane region" description="Helical" evidence="5">
    <location>
        <begin position="410"/>
        <end position="437"/>
    </location>
</feature>
<comment type="caution">
    <text evidence="6">The sequence shown here is derived from an EMBL/GenBank/DDBJ whole genome shotgun (WGS) entry which is preliminary data.</text>
</comment>
<comment type="similarity">
    <text evidence="2 4">Belongs to the GerABKA family.</text>
</comment>
<keyword evidence="5" id="KW-1133">Transmembrane helix</keyword>
<accession>A0AAJ2NJV6</accession>